<dbReference type="AlphaFoldDB" id="A0AAU8NKF6"/>
<sequence>MMMKKAQPWDQSIYRKPILKITLVLALITPVFVVLPEISSAAGSPLINITSGARTAPPPLEPWDNFIQSRAAQSKHIYQAICSLTRGERLQAVVRTTTMTYKEVKTLSVKYRLERWTGTAWVTFAGSSSTDTQTNELRSGSDWEVLAGYYYRVVSVHTAYDGTKSDQSTHTSPSVLF</sequence>
<gene>
    <name evidence="1" type="ORF">ABXS70_10025</name>
</gene>
<dbReference type="RefSeq" id="WP_342551356.1">
    <property type="nucleotide sequence ID" value="NZ_CP159992.1"/>
</dbReference>
<reference evidence="1" key="1">
    <citation type="submission" date="2024-05" db="EMBL/GenBank/DDBJ databases">
        <title>Draft genome assemblies of 36 bacteria isolated from hibernating arctic ground squirrels.</title>
        <authorList>
            <person name="McKee H."/>
            <person name="Mullen L."/>
            <person name="Drown D.M."/>
            <person name="Duddleston K.N."/>
        </authorList>
    </citation>
    <scope>NUCLEOTIDE SEQUENCE</scope>
    <source>
        <strain evidence="1">AN1007</strain>
    </source>
</reference>
<protein>
    <submittedName>
        <fullName evidence="1">Uncharacterized protein</fullName>
    </submittedName>
</protein>
<dbReference type="EMBL" id="CP159992">
    <property type="protein sequence ID" value="XCP97009.1"/>
    <property type="molecule type" value="Genomic_DNA"/>
</dbReference>
<proteinExistence type="predicted"/>
<name>A0AAU8NKF6_9BACL</name>
<evidence type="ECO:0000313" key="1">
    <source>
        <dbReference type="EMBL" id="XCP97009.1"/>
    </source>
</evidence>
<organism evidence="1">
    <name type="scientific">Paenibacillus sp. AN1007</name>
    <dbReference type="NCBI Taxonomy" id="3151385"/>
    <lineage>
        <taxon>Bacteria</taxon>
        <taxon>Bacillati</taxon>
        <taxon>Bacillota</taxon>
        <taxon>Bacilli</taxon>
        <taxon>Bacillales</taxon>
        <taxon>Paenibacillaceae</taxon>
        <taxon>Paenibacillus</taxon>
    </lineage>
</organism>
<accession>A0AAU8NKF6</accession>